<organism evidence="1 2">
    <name type="scientific">Effrenium voratum</name>
    <dbReference type="NCBI Taxonomy" id="2562239"/>
    <lineage>
        <taxon>Eukaryota</taxon>
        <taxon>Sar</taxon>
        <taxon>Alveolata</taxon>
        <taxon>Dinophyceae</taxon>
        <taxon>Suessiales</taxon>
        <taxon>Symbiodiniaceae</taxon>
        <taxon>Effrenium</taxon>
    </lineage>
</organism>
<dbReference type="Gene3D" id="1.10.357.40">
    <property type="entry name" value="YbiA-like"/>
    <property type="match status" value="1"/>
</dbReference>
<dbReference type="AlphaFoldDB" id="A0AA36J292"/>
<protein>
    <submittedName>
        <fullName evidence="1">Uncharacterized protein</fullName>
    </submittedName>
</protein>
<accession>A0AA36J292</accession>
<evidence type="ECO:0000313" key="1">
    <source>
        <dbReference type="EMBL" id="CAJ1397886.1"/>
    </source>
</evidence>
<comment type="caution">
    <text evidence="1">The sequence shown here is derived from an EMBL/GenBank/DDBJ whole genome shotgun (WGS) entry which is preliminary data.</text>
</comment>
<gene>
    <name evidence="1" type="ORF">EVOR1521_LOCUS21814</name>
</gene>
<dbReference type="SUPFAM" id="SSF143990">
    <property type="entry name" value="YbiA-like"/>
    <property type="match status" value="1"/>
</dbReference>
<evidence type="ECO:0000313" key="2">
    <source>
        <dbReference type="Proteomes" id="UP001178507"/>
    </source>
</evidence>
<dbReference type="Proteomes" id="UP001178507">
    <property type="component" value="Unassembled WGS sequence"/>
</dbReference>
<sequence>MQHVLDQKFQDKELRKKLTSTKNAFLLEHNPVPGRDAIWSNNSDGSGMNWLGLQLMLLRDRLSGQERWTAWLQQHVNLFTGKPLDSAWSDLVKRATKVTLASFP</sequence>
<dbReference type="EMBL" id="CAUJNA010003282">
    <property type="protein sequence ID" value="CAJ1397886.1"/>
    <property type="molecule type" value="Genomic_DNA"/>
</dbReference>
<reference evidence="1" key="1">
    <citation type="submission" date="2023-08" db="EMBL/GenBank/DDBJ databases">
        <authorList>
            <person name="Chen Y."/>
            <person name="Shah S."/>
            <person name="Dougan E. K."/>
            <person name="Thang M."/>
            <person name="Chan C."/>
        </authorList>
    </citation>
    <scope>NUCLEOTIDE SEQUENCE</scope>
</reference>
<name>A0AA36J292_9DINO</name>
<proteinExistence type="predicted"/>
<dbReference type="InterPro" id="IPR037238">
    <property type="entry name" value="YbiA-like_sf"/>
</dbReference>
<keyword evidence="2" id="KW-1185">Reference proteome</keyword>